<dbReference type="CDD" id="cd03791">
    <property type="entry name" value="GT5_Glycogen_synthase_DULL1-like"/>
    <property type="match status" value="1"/>
</dbReference>
<dbReference type="Gene3D" id="3.40.50.2000">
    <property type="entry name" value="Glycogen Phosphorylase B"/>
    <property type="match status" value="2"/>
</dbReference>
<dbReference type="EC" id="2.4.1.21" evidence="7"/>
<evidence type="ECO:0000313" key="7">
    <source>
        <dbReference type="EMBL" id="ELP90094.1"/>
    </source>
</evidence>
<evidence type="ECO:0000259" key="6">
    <source>
        <dbReference type="Pfam" id="PF08323"/>
    </source>
</evidence>
<protein>
    <submittedName>
        <fullName evidence="7">Starch synthase, putative</fullName>
        <ecNumber evidence="7">2.4.1.21</ecNumber>
    </submittedName>
</protein>
<dbReference type="PANTHER" id="PTHR45825:SF11">
    <property type="entry name" value="ALPHA AMYLASE DOMAIN-CONTAINING PROTEIN"/>
    <property type="match status" value="1"/>
</dbReference>
<dbReference type="OrthoDB" id="10263625at2759"/>
<evidence type="ECO:0000256" key="2">
    <source>
        <dbReference type="ARBA" id="ARBA00022676"/>
    </source>
</evidence>
<dbReference type="GO" id="GO:0009011">
    <property type="term" value="F:alpha-1,4-glucan glucosyltransferase (ADP-glucose donor) activity"/>
    <property type="evidence" value="ECO:0007669"/>
    <property type="project" value="UniProtKB-EC"/>
</dbReference>
<keyword evidence="3 7" id="KW-0808">Transferase</keyword>
<dbReference type="Pfam" id="PF08323">
    <property type="entry name" value="Glyco_transf_5"/>
    <property type="match status" value="1"/>
</dbReference>
<evidence type="ECO:0000313" key="8">
    <source>
        <dbReference type="Proteomes" id="UP000014680"/>
    </source>
</evidence>
<feature type="domain" description="Glycosyl transferase family 1" evidence="5">
    <location>
        <begin position="1176"/>
        <end position="1347"/>
    </location>
</feature>
<dbReference type="Pfam" id="PF00534">
    <property type="entry name" value="Glycos_transf_1"/>
    <property type="match status" value="1"/>
</dbReference>
<evidence type="ECO:0000256" key="4">
    <source>
        <dbReference type="ARBA" id="ARBA00023234"/>
    </source>
</evidence>
<keyword evidence="2 7" id="KW-0328">Glycosyltransferase</keyword>
<dbReference type="Proteomes" id="UP000014680">
    <property type="component" value="Unassembled WGS sequence"/>
</dbReference>
<evidence type="ECO:0000259" key="5">
    <source>
        <dbReference type="Pfam" id="PF00534"/>
    </source>
</evidence>
<gene>
    <name evidence="7" type="ORF">EIN_405080</name>
</gene>
<dbReference type="OMA" id="VACASKM"/>
<dbReference type="SUPFAM" id="SSF53756">
    <property type="entry name" value="UDP-Glycosyltransferase/glycogen phosphorylase"/>
    <property type="match status" value="1"/>
</dbReference>
<dbReference type="VEuPathDB" id="AmoebaDB:EIN_405080"/>
<keyword evidence="4" id="KW-0934">Plastid</keyword>
<name>A0A0A1UCS4_ENTIV</name>
<dbReference type="GeneID" id="14889128"/>
<organism evidence="7 8">
    <name type="scientific">Entamoeba invadens IP1</name>
    <dbReference type="NCBI Taxonomy" id="370355"/>
    <lineage>
        <taxon>Eukaryota</taxon>
        <taxon>Amoebozoa</taxon>
        <taxon>Evosea</taxon>
        <taxon>Archamoebae</taxon>
        <taxon>Mastigamoebida</taxon>
        <taxon>Entamoebidae</taxon>
        <taxon>Entamoeba</taxon>
    </lineage>
</organism>
<feature type="domain" description="Starch synthase catalytic" evidence="6">
    <location>
        <begin position="895"/>
        <end position="1116"/>
    </location>
</feature>
<dbReference type="PANTHER" id="PTHR45825">
    <property type="entry name" value="GRANULE-BOUND STARCH SYNTHASE 1, CHLOROPLASTIC/AMYLOPLASTIC"/>
    <property type="match status" value="1"/>
</dbReference>
<dbReference type="RefSeq" id="XP_004256865.1">
    <property type="nucleotide sequence ID" value="XM_004256817.1"/>
</dbReference>
<keyword evidence="4" id="KW-0035">Amyloplast</keyword>
<keyword evidence="8" id="KW-1185">Reference proteome</keyword>
<dbReference type="EMBL" id="KB206537">
    <property type="protein sequence ID" value="ELP90094.1"/>
    <property type="molecule type" value="Genomic_DNA"/>
</dbReference>
<sequence length="1377" mass="155197">MTQTYKIDLKYLEEIQEDVFVALHSTSTEKGVEEVAIHKALIAGGDQCTKILTYLSLKSTLIEGKDNTPQVIVSNSEKFNMTEGAVITIHQEHLNSLVQGSGKNDLMFYALALSQLKLLLFPGDSKTMNEATTLYENTLKNTTEKKKKAEDLFVQLKKYKTVFDELINKDFPLTLFEEIEKFIVDSFTNEVFVENYFAPIEEMLIALLGYPIDLIRERALVLLNCLYDGSLYETTAPVFVEKVLQVGDVLTLTNTYKHPIYSTIISEGKNLIAEVTMPQAKILDVNSPLQRTSYYTPLNMNIGTTQKPGEYDVVVGTIENNKFVPCKCSGGFVQVRLLVLPEKAKNISLYGVSDGGDKPELLTSEVVEEAGINMVHLVLLNTVKTRTLEDNKFAHDLFEKVRGFETRNVGMMVDFPLQVSSSVPESSPYRALFCDADGHIAGTSDWAYLNFRSVTCWDKAVEDIKTLQRESRVDAVRITSRAESLLPIVVMDTEKSKNMTGCVVDPQCIYDNEKLSQGYPNPFLRKLTRDVWKTNPDFVFFVDAFDEEVMSDIRSGVLPYIETMKAMWSPKFERVFQLGSLSGQIKALKELKEPFYPEKYPQGTTFAHQPFTIHPAMQHFMAALPVIPCLNSNNTYNEKYAQLNKKRALIREREQHLMIFGKIRVLTCVNDAGENQDQVIGLMREHSHSSTAALVAINTADYATTVHFDLKNMKLKHEPKDDDVMEVIDVVTHHRELMSFKELLEEQIPIKLKPFDIACIKFTEYAPHNCLRIDQEHQQSAVKRVISLVESGMNPKGNSVFEDLLKYFNEKNEGGLSKYIHNLQRALSATGVFCAPEKVAAFIHEIFFQINNISGLRDRHTPVIGYDAIRGVASDSGSSADICRLVLQKNKMGPIVFVTPELGRFSTIGGIGVLINELTKTLAELGSEVIVISPYYNTNKKGQTGYLKNEGVKQTGTVTIKIAHEPVSCGVHFTRENNVDMYFLHNYNYFPMAYPPFSAEDHLRSAVLLGKATLQLLCDNNIHPELIITNDWLTGMVPAYGKHQFGDYYKNTTFFHIVHNLEKGYIGDLYPDRDLSYVHELPGELVNNPGPRSINMSMCALKCSDNWGTVSKSYMIDALHGSPLMYFLNMFPKPFACSNGISVVHRTEVLKKISPNLDHYECKRQLQQKYFNRVDDSIPLFGFVGRICEQKGVFLLLDAIWTIVKETEGKCQFIIGGMAPSDDPYAVACASKMREMCGTFPQCFWAEPSKFFTDGPLMNMGCDFTCMPSMFEPSGLVQQESFLGGTPVIAFQTGGLKDTVFEYDPIKKTGNGFVFQGFAIGDLIYAIQRSIKVFKDHENYTILRQNASKSVLDLTDVAIAWGAEFGRLKKKVFTFKL</sequence>
<dbReference type="KEGG" id="eiv:EIN_405080"/>
<dbReference type="InterPro" id="IPR013534">
    <property type="entry name" value="Starch_synth_cat_dom"/>
</dbReference>
<reference evidence="7 8" key="1">
    <citation type="submission" date="2012-10" db="EMBL/GenBank/DDBJ databases">
        <authorList>
            <person name="Zafar N."/>
            <person name="Inman J."/>
            <person name="Hall N."/>
            <person name="Lorenzi H."/>
            <person name="Caler E."/>
        </authorList>
    </citation>
    <scope>NUCLEOTIDE SEQUENCE [LARGE SCALE GENOMIC DNA]</scope>
    <source>
        <strain evidence="7 8">IP1</strain>
    </source>
</reference>
<evidence type="ECO:0000256" key="3">
    <source>
        <dbReference type="ARBA" id="ARBA00022679"/>
    </source>
</evidence>
<dbReference type="InterPro" id="IPR001296">
    <property type="entry name" value="Glyco_trans_1"/>
</dbReference>
<proteinExistence type="predicted"/>
<evidence type="ECO:0000256" key="1">
    <source>
        <dbReference type="ARBA" id="ARBA00004602"/>
    </source>
</evidence>
<comment type="subcellular location">
    <subcellularLocation>
        <location evidence="1">Plastid</location>
        <location evidence="1">Amyloplast</location>
    </subcellularLocation>
</comment>
<accession>A0A0A1UCS4</accession>